<sequence length="378" mass="42116">MIEKNNSNVIALMKIPSASNLVLNAPKNIQPYLRLMRIDKPIGTWLLYWPCTWSIGLATPAGELPSLYYLTLFGAGALLMRSAGCVINDLWDKDFDKQVERTKMRPLACGELSQRQALALLSGLLCASFSILMQMNWFSVAVGSTSMFLVVGYPLAKRYTYWPQFILGATLNWGVLIAWAEMMPQDQFYTVFPLYFATVFYTVIYDTIYSHQHLDDLTAGLTFNWGALLGWSAIQGSLSIAPVALYLAALQWTLIYDTIYAHQDKADDIMIGVKSTALRFGAATKYWLGGFTGVTVAGLGIAGYLAEQTWPYYLALAGTAAQLTWQVGTVNIDDASDCWRKFKSNQWIGAVLFTGIVAGTFLKQKSEQHMKIDETDEL</sequence>
<dbReference type="Gene3D" id="1.20.120.1780">
    <property type="entry name" value="UbiA prenyltransferase"/>
    <property type="match status" value="1"/>
</dbReference>
<dbReference type="EC" id="2.5.1.39" evidence="13"/>
<evidence type="ECO:0000256" key="4">
    <source>
        <dbReference type="ARBA" id="ARBA00022679"/>
    </source>
</evidence>
<dbReference type="CDD" id="cd13959">
    <property type="entry name" value="PT_UbiA_COQ2"/>
    <property type="match status" value="1"/>
</dbReference>
<keyword evidence="8 13" id="KW-0472">Membrane</keyword>
<reference evidence="15" key="2">
    <citation type="submission" date="2017-02" db="UniProtKB">
        <authorList>
            <consortium name="WormBaseParasite"/>
        </authorList>
    </citation>
    <scope>IDENTIFICATION</scope>
</reference>
<comment type="similarity">
    <text evidence="3 13">Belongs to the UbiA prenyltransferase family.</text>
</comment>
<feature type="transmembrane region" description="Helical" evidence="13">
    <location>
        <begin position="165"/>
        <end position="182"/>
    </location>
</feature>
<dbReference type="Proteomes" id="UP000035642">
    <property type="component" value="Unassembled WGS sequence"/>
</dbReference>
<dbReference type="STRING" id="6313.A0A0K0DHM0"/>
<reference evidence="14" key="1">
    <citation type="submission" date="2012-09" db="EMBL/GenBank/DDBJ databases">
        <authorList>
            <person name="Martin A.A."/>
        </authorList>
    </citation>
    <scope>NUCLEOTIDE SEQUENCE</scope>
</reference>
<feature type="transmembrane region" description="Helical" evidence="13">
    <location>
        <begin position="286"/>
        <end position="306"/>
    </location>
</feature>
<dbReference type="InterPro" id="IPR006370">
    <property type="entry name" value="HB_polyprenyltransferase-like"/>
</dbReference>
<organism evidence="14 15">
    <name type="scientific">Angiostrongylus cantonensis</name>
    <name type="common">Rat lungworm</name>
    <dbReference type="NCBI Taxonomy" id="6313"/>
    <lineage>
        <taxon>Eukaryota</taxon>
        <taxon>Metazoa</taxon>
        <taxon>Ecdysozoa</taxon>
        <taxon>Nematoda</taxon>
        <taxon>Chromadorea</taxon>
        <taxon>Rhabditida</taxon>
        <taxon>Rhabditina</taxon>
        <taxon>Rhabditomorpha</taxon>
        <taxon>Strongyloidea</taxon>
        <taxon>Metastrongylidae</taxon>
        <taxon>Angiostrongylus</taxon>
    </lineage>
</organism>
<evidence type="ECO:0000256" key="5">
    <source>
        <dbReference type="ARBA" id="ARBA00022688"/>
    </source>
</evidence>
<evidence type="ECO:0000256" key="12">
    <source>
        <dbReference type="ARBA" id="ARBA00051182"/>
    </source>
</evidence>
<dbReference type="GO" id="GO:0008299">
    <property type="term" value="P:isoprenoid biosynthetic process"/>
    <property type="evidence" value="ECO:0007669"/>
    <property type="project" value="UniProtKB-UniRule"/>
</dbReference>
<feature type="transmembrane region" description="Helical" evidence="13">
    <location>
        <begin position="188"/>
        <end position="205"/>
    </location>
</feature>
<protein>
    <recommendedName>
        <fullName evidence="13">4-hydroxybenzoate polyprenyltransferase, mitochondrial</fullName>
        <shortName evidence="13">4-HB polyprenyltransferase</shortName>
        <ecNumber evidence="13">2.5.1.39</ecNumber>
    </recommendedName>
    <alternativeName>
        <fullName evidence="13">Para-hydroxybenzoate--polyprenyltransferase</fullName>
        <shortName evidence="13">PHB:PPT</shortName>
        <shortName evidence="13">PHB:polyprenyltransferase</shortName>
    </alternativeName>
</protein>
<evidence type="ECO:0000256" key="6">
    <source>
        <dbReference type="ARBA" id="ARBA00022692"/>
    </source>
</evidence>
<feature type="transmembrane region" description="Helical" evidence="13">
    <location>
        <begin position="112"/>
        <end position="131"/>
    </location>
</feature>
<dbReference type="Gene3D" id="1.10.357.140">
    <property type="entry name" value="UbiA prenyltransferase"/>
    <property type="match status" value="2"/>
</dbReference>
<dbReference type="GO" id="GO:0008412">
    <property type="term" value="F:4-hydroxybenzoate polyprenyltransferase activity"/>
    <property type="evidence" value="ECO:0007669"/>
    <property type="project" value="UniProtKB-EC"/>
</dbReference>
<comment type="catalytic activity">
    <reaction evidence="11">
        <text>all-trans-nonaprenyl diphosphate + 4-hydroxybenzoate = 4-hydroxy-3-(all-trans-nonaprenyl)benzoate + diphosphate</text>
        <dbReference type="Rhea" id="RHEA:17709"/>
        <dbReference type="ChEBI" id="CHEBI:17879"/>
        <dbReference type="ChEBI" id="CHEBI:33019"/>
        <dbReference type="ChEBI" id="CHEBI:58391"/>
        <dbReference type="ChEBI" id="CHEBI:84502"/>
        <dbReference type="EC" id="2.5.1.39"/>
    </reaction>
    <physiologicalReaction direction="left-to-right" evidence="11">
        <dbReference type="Rhea" id="RHEA:17710"/>
    </physiologicalReaction>
</comment>
<proteinExistence type="inferred from homology"/>
<dbReference type="UniPathway" id="UPA00232"/>
<evidence type="ECO:0000256" key="10">
    <source>
        <dbReference type="ARBA" id="ARBA00049890"/>
    </source>
</evidence>
<keyword evidence="13" id="KW-0999">Mitochondrion inner membrane</keyword>
<keyword evidence="7 13" id="KW-1133">Transmembrane helix</keyword>
<keyword evidence="6 13" id="KW-0812">Transmembrane</keyword>
<dbReference type="InterPro" id="IPR044878">
    <property type="entry name" value="UbiA_sf"/>
</dbReference>
<comment type="cofactor">
    <cofactor evidence="1 13">
        <name>Mg(2+)</name>
        <dbReference type="ChEBI" id="CHEBI:18420"/>
    </cofactor>
</comment>
<dbReference type="PANTHER" id="PTHR11048:SF28">
    <property type="entry name" value="4-HYDROXYBENZOATE POLYPRENYLTRANSFERASE, MITOCHONDRIAL"/>
    <property type="match status" value="1"/>
</dbReference>
<evidence type="ECO:0000313" key="15">
    <source>
        <dbReference type="WBParaSite" id="ACAC_0001070101-mRNA-1"/>
    </source>
</evidence>
<evidence type="ECO:0000256" key="3">
    <source>
        <dbReference type="ARBA" id="ARBA00005985"/>
    </source>
</evidence>
<dbReference type="AlphaFoldDB" id="A0A0K0DHM0"/>
<evidence type="ECO:0000256" key="2">
    <source>
        <dbReference type="ARBA" id="ARBA00004141"/>
    </source>
</evidence>
<comment type="function">
    <text evidence="13">Catalyzes the prenylation of para-hydroxybenzoate (PHB) with an all-trans polyprenyl group. Mediates the second step in the final reaction sequence of coenzyme Q (CoQ) biosynthesis, which is the condensation of the polyisoprenoid side chain with PHB, generating the first membrane-bound Q intermediate.</text>
</comment>
<dbReference type="InterPro" id="IPR039653">
    <property type="entry name" value="Prenyltransferase"/>
</dbReference>
<dbReference type="InterPro" id="IPR030470">
    <property type="entry name" value="UbiA_prenylTrfase_CS"/>
</dbReference>
<keyword evidence="5 13" id="KW-0831">Ubiquinone biosynthesis</keyword>
<dbReference type="FunFam" id="1.20.120.1780:FF:000001">
    <property type="entry name" value="4-hydroxybenzoate octaprenyltransferase"/>
    <property type="match status" value="1"/>
</dbReference>
<dbReference type="PANTHER" id="PTHR11048">
    <property type="entry name" value="PRENYLTRANSFERASES"/>
    <property type="match status" value="1"/>
</dbReference>
<evidence type="ECO:0000256" key="13">
    <source>
        <dbReference type="HAMAP-Rule" id="MF_03189"/>
    </source>
</evidence>
<comment type="catalytic activity">
    <reaction evidence="10">
        <text>all-trans-decaprenyl diphosphate + 4-hydroxybenzoate = 4-hydroxy-3-(all-trans-decaprenyl)benzoate + diphosphate</text>
        <dbReference type="Rhea" id="RHEA:44564"/>
        <dbReference type="ChEBI" id="CHEBI:17879"/>
        <dbReference type="ChEBI" id="CHEBI:33019"/>
        <dbReference type="ChEBI" id="CHEBI:60721"/>
        <dbReference type="ChEBI" id="CHEBI:84503"/>
        <dbReference type="EC" id="2.5.1.39"/>
    </reaction>
    <physiologicalReaction direction="left-to-right" evidence="10">
        <dbReference type="Rhea" id="RHEA:44565"/>
    </physiologicalReaction>
</comment>
<feature type="transmembrane region" description="Helical" evidence="13">
    <location>
        <begin position="346"/>
        <end position="362"/>
    </location>
</feature>
<evidence type="ECO:0000256" key="1">
    <source>
        <dbReference type="ARBA" id="ARBA00001946"/>
    </source>
</evidence>
<dbReference type="GO" id="GO:0006744">
    <property type="term" value="P:ubiquinone biosynthetic process"/>
    <property type="evidence" value="ECO:0007669"/>
    <property type="project" value="UniProtKB-UniRule"/>
</dbReference>
<accession>A0A0K0DHM0</accession>
<dbReference type="Pfam" id="PF01040">
    <property type="entry name" value="UbiA"/>
    <property type="match status" value="1"/>
</dbReference>
<dbReference type="HAMAP" id="MF_01635">
    <property type="entry name" value="UbiA"/>
    <property type="match status" value="1"/>
</dbReference>
<dbReference type="GO" id="GO:0005743">
    <property type="term" value="C:mitochondrial inner membrane"/>
    <property type="evidence" value="ECO:0007669"/>
    <property type="project" value="UniProtKB-SubCell"/>
</dbReference>
<dbReference type="FunFam" id="1.10.357.140:FF:000003">
    <property type="entry name" value="4-hydroxybenzoate polyprenyltransferase, mitochondrial"/>
    <property type="match status" value="1"/>
</dbReference>
<dbReference type="WBParaSite" id="ACAC_0001070101-mRNA-1">
    <property type="protein sequence ID" value="ACAC_0001070101-mRNA-1"/>
    <property type="gene ID" value="ACAC_0001070101"/>
</dbReference>
<comment type="subcellular location">
    <subcellularLocation>
        <location evidence="2">Membrane</location>
        <topology evidence="2">Multi-pass membrane protein</topology>
    </subcellularLocation>
    <subcellularLocation>
        <location evidence="13">Mitochondrion inner membrane</location>
        <topology evidence="13">Multi-pass membrane protein</topology>
        <orientation evidence="13">Matrix side</orientation>
    </subcellularLocation>
</comment>
<keyword evidence="14" id="KW-1185">Reference proteome</keyword>
<keyword evidence="4 13" id="KW-0808">Transferase</keyword>
<evidence type="ECO:0000256" key="11">
    <source>
        <dbReference type="ARBA" id="ARBA00050454"/>
    </source>
</evidence>
<comment type="pathway">
    <text evidence="13">Cofactor biosynthesis; ubiquinone biosynthesis.</text>
</comment>
<evidence type="ECO:0000256" key="8">
    <source>
        <dbReference type="ARBA" id="ARBA00023136"/>
    </source>
</evidence>
<dbReference type="PROSITE" id="PS00943">
    <property type="entry name" value="UBIA"/>
    <property type="match status" value="1"/>
</dbReference>
<evidence type="ECO:0000256" key="7">
    <source>
        <dbReference type="ARBA" id="ARBA00022989"/>
    </source>
</evidence>
<keyword evidence="13" id="KW-0496">Mitochondrion</keyword>
<dbReference type="InterPro" id="IPR000537">
    <property type="entry name" value="UbiA_prenyltransferase"/>
</dbReference>
<comment type="catalytic activity">
    <reaction evidence="12">
        <text>an all-trans-polyprenyl diphosphate + 4-hydroxybenzoate = a 4-hydroxy-3-(all-trans-polyprenyl)benzoate + diphosphate</text>
        <dbReference type="Rhea" id="RHEA:44504"/>
        <dbReference type="Rhea" id="RHEA-COMP:9514"/>
        <dbReference type="Rhea" id="RHEA-COMP:9564"/>
        <dbReference type="ChEBI" id="CHEBI:17879"/>
        <dbReference type="ChEBI" id="CHEBI:33019"/>
        <dbReference type="ChEBI" id="CHEBI:58914"/>
        <dbReference type="ChEBI" id="CHEBI:78396"/>
        <dbReference type="EC" id="2.5.1.39"/>
    </reaction>
    <physiologicalReaction direction="left-to-right" evidence="12">
        <dbReference type="Rhea" id="RHEA:44505"/>
    </physiologicalReaction>
</comment>
<evidence type="ECO:0000256" key="9">
    <source>
        <dbReference type="ARBA" id="ARBA00023229"/>
    </source>
</evidence>
<keyword evidence="9 13" id="KW-0414">Isoprene biosynthesis</keyword>
<name>A0A0K0DHM0_ANGCA</name>
<evidence type="ECO:0000313" key="14">
    <source>
        <dbReference type="Proteomes" id="UP000035642"/>
    </source>
</evidence>